<dbReference type="OrthoDB" id="549345at2759"/>
<dbReference type="InParanoid" id="A0A2V0PJ42"/>
<keyword evidence="5" id="KW-0539">Nucleus</keyword>
<feature type="compositionally biased region" description="Low complexity" evidence="6">
    <location>
        <begin position="66"/>
        <end position="92"/>
    </location>
</feature>
<feature type="region of interest" description="Disordered" evidence="6">
    <location>
        <begin position="152"/>
        <end position="202"/>
    </location>
</feature>
<feature type="region of interest" description="Disordered" evidence="6">
    <location>
        <begin position="408"/>
        <end position="545"/>
    </location>
</feature>
<evidence type="ECO:0000256" key="6">
    <source>
        <dbReference type="SAM" id="MobiDB-lite"/>
    </source>
</evidence>
<dbReference type="PANTHER" id="PTHR48125:SF10">
    <property type="entry name" value="OS12G0136300 PROTEIN"/>
    <property type="match status" value="1"/>
</dbReference>
<evidence type="ECO:0000256" key="5">
    <source>
        <dbReference type="ARBA" id="ARBA00023242"/>
    </source>
</evidence>
<feature type="region of interest" description="Disordered" evidence="6">
    <location>
        <begin position="761"/>
        <end position="816"/>
    </location>
</feature>
<sequence length="1153" mass="114919">MVRKKQRFTYEQAQDEEADEQTASAGLLELAASLPRAVVVAAAGGAPAAPGCPPARQRIGGAHIEPAAAPAQQAPLISAPGAGAAATPFPADGQPPAPPPPPPNEALQSIGNGNGNGTAQQPAGPAEPLPPASVGAPVGLPLQLLPLGGAAAAPAPVARPPAGALPSAAGPLGPSAPRPPPVSGKHRSSGKRRRDGPLPCDKLFELPGRPNVLYTIKNYSIDPAKGDAEARAEAPFLFKAFETGQIGGVFWDAKTARWRSQIGHKNRKIFMGYFDSEEEAAREYDMKQIELNGVDTEGDKRMNFPFKDYTPEAWRAEGQPVPPEVEARAAKIADNREKLRFEWEAAAAAAASAGARLGVGGAGEDEASEEGEGAPEGVSSAVWRVRKRRRRAAEANVFARGDGAAAAALGSEGEGMEDGDGDGGRDWGWHNSSDGGSDNGGPSEAGERRGARANRRKRQHPGRAAGAAGASGGGGGGGGPALQSGFAARAPTPLRLADSRGAMPEAQGAHGSARLDGADRRMAAEGSEVPQTAGGEPSASPSPLRAAAAALLAAAPAVLAGPAAPQPRPQPAAPPAAPAGSFVAGRERAPAVGRLLPTFSAAPTAAPGLPGLSLEPPPASSGGAGGAAAAAAAAAARSQQLRDSQGRFISTTGASGGGKMKRRGGRTRPAAAAPAAPRPQSHAGAITPAQAFAAAPPVQQPPAGAAPPPPPAVWDGAGGVAGAVQSQEELLGQALLRSVSGAVAFLPVPVGVVRDFLLQPAPDQQRPPEAPPQLPSPPLLPPPRAATLRPLPTPRQQPAPATPPGAAASPGRSPQEVADTLRALFAGSTGLDLAFMFTDCTPPAAAAAPAPAPAAPRPRLQGLAGAPGGLGVAPSDSRARASPPLPLLPAPPAAAGGASTGALELPLVAPRAAPLQRAEEAGQPETGGDGSRAASPRWGSGGGSSSGGDELPPGSPGRRPPALRMLSGIEASASDWERREERVEPRLRALARDGAAAVGAAPVDGLLLFAPVYVRPLELERGRERPQQGRSAEGGAGGDDLPSPSVGAGGRQDWLEEGDQGPGGAERWGSDPYSRSHGRGSSGGGHSRGSHSGRSGGHGGGDGGDGDGSGGTGLGESSSGGSSDGSGTSEGRSRRERSRAPEPQDAAPAALEA</sequence>
<evidence type="ECO:0000256" key="1">
    <source>
        <dbReference type="ARBA" id="ARBA00004123"/>
    </source>
</evidence>
<gene>
    <name evidence="8" type="ORF">Rsub_11987</name>
</gene>
<feature type="compositionally biased region" description="Basic residues" evidence="6">
    <location>
        <begin position="451"/>
        <end position="461"/>
    </location>
</feature>
<dbReference type="SUPFAM" id="SSF54171">
    <property type="entry name" value="DNA-binding domain"/>
    <property type="match status" value="1"/>
</dbReference>
<feature type="compositionally biased region" description="Polar residues" evidence="6">
    <location>
        <begin position="637"/>
        <end position="653"/>
    </location>
</feature>
<feature type="compositionally biased region" description="Pro residues" evidence="6">
    <location>
        <begin position="93"/>
        <end position="104"/>
    </location>
</feature>
<dbReference type="InterPro" id="IPR036955">
    <property type="entry name" value="AP2/ERF_dom_sf"/>
</dbReference>
<feature type="compositionally biased region" description="Pro residues" evidence="6">
    <location>
        <begin position="883"/>
        <end position="892"/>
    </location>
</feature>
<evidence type="ECO:0000313" key="8">
    <source>
        <dbReference type="EMBL" id="GBF99042.1"/>
    </source>
</evidence>
<feature type="compositionally biased region" description="Low complexity" evidence="6">
    <location>
        <begin position="601"/>
        <end position="614"/>
    </location>
</feature>
<feature type="compositionally biased region" description="Pro residues" evidence="6">
    <location>
        <begin position="564"/>
        <end position="577"/>
    </location>
</feature>
<protein>
    <recommendedName>
        <fullName evidence="7">AP2/ERF domain-containing protein</fullName>
    </recommendedName>
</protein>
<feature type="compositionally biased region" description="Pro residues" evidence="6">
    <location>
        <begin position="768"/>
        <end position="784"/>
    </location>
</feature>
<feature type="compositionally biased region" description="Gly residues" evidence="6">
    <location>
        <begin position="1094"/>
        <end position="1114"/>
    </location>
</feature>
<proteinExistence type="predicted"/>
<feature type="region of interest" description="Disordered" evidence="6">
    <location>
        <begin position="844"/>
        <end position="898"/>
    </location>
</feature>
<feature type="region of interest" description="Disordered" evidence="6">
    <location>
        <begin position="44"/>
        <end position="134"/>
    </location>
</feature>
<organism evidence="8 9">
    <name type="scientific">Raphidocelis subcapitata</name>
    <dbReference type="NCBI Taxonomy" id="307507"/>
    <lineage>
        <taxon>Eukaryota</taxon>
        <taxon>Viridiplantae</taxon>
        <taxon>Chlorophyta</taxon>
        <taxon>core chlorophytes</taxon>
        <taxon>Chlorophyceae</taxon>
        <taxon>CS clade</taxon>
        <taxon>Sphaeropleales</taxon>
        <taxon>Selenastraceae</taxon>
        <taxon>Raphidocelis</taxon>
    </lineage>
</organism>
<comment type="subcellular location">
    <subcellularLocation>
        <location evidence="1">Nucleus</location>
    </subcellularLocation>
</comment>
<feature type="compositionally biased region" description="Low complexity" evidence="6">
    <location>
        <begin position="1115"/>
        <end position="1130"/>
    </location>
</feature>
<dbReference type="InterPro" id="IPR016177">
    <property type="entry name" value="DNA-bd_dom_sf"/>
</dbReference>
<dbReference type="GO" id="GO:0003700">
    <property type="term" value="F:DNA-binding transcription factor activity"/>
    <property type="evidence" value="ECO:0007669"/>
    <property type="project" value="InterPro"/>
</dbReference>
<evidence type="ECO:0000259" key="7">
    <source>
        <dbReference type="PROSITE" id="PS51032"/>
    </source>
</evidence>
<keyword evidence="2" id="KW-0805">Transcription regulation</keyword>
<dbReference type="PROSITE" id="PS51032">
    <property type="entry name" value="AP2_ERF"/>
    <property type="match status" value="1"/>
</dbReference>
<dbReference type="InterPro" id="IPR001471">
    <property type="entry name" value="AP2/ERF_dom"/>
</dbReference>
<feature type="region of interest" description="Disordered" evidence="6">
    <location>
        <begin position="1019"/>
        <end position="1153"/>
    </location>
</feature>
<keyword evidence="9" id="KW-1185">Reference proteome</keyword>
<evidence type="ECO:0000256" key="4">
    <source>
        <dbReference type="ARBA" id="ARBA00023163"/>
    </source>
</evidence>
<dbReference type="Gene3D" id="3.30.730.10">
    <property type="entry name" value="AP2/ERF domain"/>
    <property type="match status" value="1"/>
</dbReference>
<feature type="region of interest" description="Disordered" evidence="6">
    <location>
        <begin position="601"/>
        <end position="720"/>
    </location>
</feature>
<feature type="compositionally biased region" description="Basic residues" evidence="6">
    <location>
        <begin position="184"/>
        <end position="194"/>
    </location>
</feature>
<dbReference type="GO" id="GO:0003677">
    <property type="term" value="F:DNA binding"/>
    <property type="evidence" value="ECO:0007669"/>
    <property type="project" value="UniProtKB-KW"/>
</dbReference>
<keyword evidence="4" id="KW-0804">Transcription</keyword>
<feature type="compositionally biased region" description="Gly residues" evidence="6">
    <location>
        <begin position="469"/>
        <end position="480"/>
    </location>
</feature>
<accession>A0A2V0PJ42</accession>
<feature type="compositionally biased region" description="Low complexity" evidence="6">
    <location>
        <begin position="804"/>
        <end position="815"/>
    </location>
</feature>
<feature type="compositionally biased region" description="Pro residues" evidence="6">
    <location>
        <begin position="698"/>
        <end position="712"/>
    </location>
</feature>
<feature type="compositionally biased region" description="Polar residues" evidence="6">
    <location>
        <begin position="106"/>
        <end position="121"/>
    </location>
</feature>
<dbReference type="EMBL" id="BDRX01000143">
    <property type="protein sequence ID" value="GBF99042.1"/>
    <property type="molecule type" value="Genomic_DNA"/>
</dbReference>
<comment type="caution">
    <text evidence="8">The sequence shown here is derived from an EMBL/GenBank/DDBJ whole genome shotgun (WGS) entry which is preliminary data.</text>
</comment>
<feature type="compositionally biased region" description="Low complexity" evidence="6">
    <location>
        <begin position="152"/>
        <end position="173"/>
    </location>
</feature>
<name>A0A2V0PJ42_9CHLO</name>
<evidence type="ECO:0000313" key="9">
    <source>
        <dbReference type="Proteomes" id="UP000247498"/>
    </source>
</evidence>
<feature type="domain" description="AP2/ERF" evidence="7">
    <location>
        <begin position="245"/>
        <end position="305"/>
    </location>
</feature>
<dbReference type="SMART" id="SM00380">
    <property type="entry name" value="AP2"/>
    <property type="match status" value="1"/>
</dbReference>
<keyword evidence="3" id="KW-0238">DNA-binding</keyword>
<reference evidence="8 9" key="1">
    <citation type="journal article" date="2018" name="Sci. Rep.">
        <title>Raphidocelis subcapitata (=Pseudokirchneriella subcapitata) provides an insight into genome evolution and environmental adaptations in the Sphaeropleales.</title>
        <authorList>
            <person name="Suzuki S."/>
            <person name="Yamaguchi H."/>
            <person name="Nakajima N."/>
            <person name="Kawachi M."/>
        </authorList>
    </citation>
    <scope>NUCLEOTIDE SEQUENCE [LARGE SCALE GENOMIC DNA]</scope>
    <source>
        <strain evidence="8 9">NIES-35</strain>
    </source>
</reference>
<feature type="compositionally biased region" description="Pro residues" evidence="6">
    <location>
        <begin position="791"/>
        <end position="803"/>
    </location>
</feature>
<feature type="region of interest" description="Disordered" evidence="6">
    <location>
        <begin position="561"/>
        <end position="585"/>
    </location>
</feature>
<feature type="region of interest" description="Disordered" evidence="6">
    <location>
        <begin position="359"/>
        <end position="378"/>
    </location>
</feature>
<evidence type="ECO:0000256" key="2">
    <source>
        <dbReference type="ARBA" id="ARBA00023015"/>
    </source>
</evidence>
<feature type="region of interest" description="Disordered" evidence="6">
    <location>
        <begin position="1"/>
        <end position="22"/>
    </location>
</feature>
<feature type="compositionally biased region" description="Low complexity" evidence="6">
    <location>
        <begin position="627"/>
        <end position="636"/>
    </location>
</feature>
<feature type="compositionally biased region" description="Acidic residues" evidence="6">
    <location>
        <begin position="363"/>
        <end position="373"/>
    </location>
</feature>
<dbReference type="GO" id="GO:0005634">
    <property type="term" value="C:nucleus"/>
    <property type="evidence" value="ECO:0007669"/>
    <property type="project" value="UniProtKB-SubCell"/>
</dbReference>
<dbReference type="AlphaFoldDB" id="A0A2V0PJ42"/>
<dbReference type="Proteomes" id="UP000247498">
    <property type="component" value="Unassembled WGS sequence"/>
</dbReference>
<feature type="region of interest" description="Disordered" evidence="6">
    <location>
        <begin position="915"/>
        <end position="983"/>
    </location>
</feature>
<evidence type="ECO:0000256" key="3">
    <source>
        <dbReference type="ARBA" id="ARBA00023125"/>
    </source>
</evidence>
<dbReference type="PANTHER" id="PTHR48125">
    <property type="entry name" value="LP07818P1"/>
    <property type="match status" value="1"/>
</dbReference>
<feature type="compositionally biased region" description="Low complexity" evidence="6">
    <location>
        <begin position="667"/>
        <end position="697"/>
    </location>
</feature>